<evidence type="ECO:0000256" key="4">
    <source>
        <dbReference type="ARBA" id="ARBA00022692"/>
    </source>
</evidence>
<comment type="catalytic activity">
    <reaction evidence="11">
        <text>fluoride(in) = fluoride(out)</text>
        <dbReference type="Rhea" id="RHEA:76159"/>
        <dbReference type="ChEBI" id="CHEBI:17051"/>
    </reaction>
    <physiologicalReaction direction="left-to-right" evidence="11">
        <dbReference type="Rhea" id="RHEA:76160"/>
    </physiologicalReaction>
</comment>
<feature type="transmembrane region" description="Helical" evidence="12">
    <location>
        <begin position="37"/>
        <end position="59"/>
    </location>
</feature>
<protein>
    <recommendedName>
        <fullName evidence="12">Fluoride-specific ion channel FluC</fullName>
    </recommendedName>
</protein>
<evidence type="ECO:0000313" key="13">
    <source>
        <dbReference type="EMBL" id="MBB2162513.1"/>
    </source>
</evidence>
<keyword evidence="5 12" id="KW-1133">Transmembrane helix</keyword>
<dbReference type="Pfam" id="PF02537">
    <property type="entry name" value="CRCB"/>
    <property type="match status" value="1"/>
</dbReference>
<comment type="caution">
    <text evidence="13">The sequence shown here is derived from an EMBL/GenBank/DDBJ whole genome shotgun (WGS) entry which is preliminary data.</text>
</comment>
<dbReference type="GO" id="GO:0005886">
    <property type="term" value="C:plasma membrane"/>
    <property type="evidence" value="ECO:0007669"/>
    <property type="project" value="UniProtKB-SubCell"/>
</dbReference>
<dbReference type="GO" id="GO:0046872">
    <property type="term" value="F:metal ion binding"/>
    <property type="evidence" value="ECO:0007669"/>
    <property type="project" value="UniProtKB-KW"/>
</dbReference>
<keyword evidence="7 12" id="KW-0406">Ion transport</keyword>
<dbReference type="HAMAP" id="MF_00454">
    <property type="entry name" value="FluC"/>
    <property type="match status" value="1"/>
</dbReference>
<dbReference type="EMBL" id="JABEQJ010000040">
    <property type="protein sequence ID" value="MBB2162513.1"/>
    <property type="molecule type" value="Genomic_DNA"/>
</dbReference>
<evidence type="ECO:0000256" key="3">
    <source>
        <dbReference type="ARBA" id="ARBA00022519"/>
    </source>
</evidence>
<dbReference type="AlphaFoldDB" id="A0A7W4IGJ8"/>
<name>A0A7W4IGJ8_9PROT</name>
<sequence>MTPNLSTTLGIALAGACGTLMRYWVGLATARISQSLPWGTILINISGSFAIAFFGTLTLDNGRFQVSDTARLMFMVGICGGYTTFSSFMLQTLDLLRGGAPGRALLNIVLSVTLGMAGVTAGYLAAQALAPPRPIPDAGKSS</sequence>
<organism evidence="13 14">
    <name type="scientific">Gluconacetobacter sacchari</name>
    <dbReference type="NCBI Taxonomy" id="92759"/>
    <lineage>
        <taxon>Bacteria</taxon>
        <taxon>Pseudomonadati</taxon>
        <taxon>Pseudomonadota</taxon>
        <taxon>Alphaproteobacteria</taxon>
        <taxon>Acetobacterales</taxon>
        <taxon>Acetobacteraceae</taxon>
        <taxon>Gluconacetobacter</taxon>
    </lineage>
</organism>
<comment type="activity regulation">
    <text evidence="12">Na(+) is not transported, but it plays an essential structural role and its presence is essential for fluoride channel function.</text>
</comment>
<evidence type="ECO:0000256" key="2">
    <source>
        <dbReference type="ARBA" id="ARBA00022475"/>
    </source>
</evidence>
<comment type="similarity">
    <text evidence="10 12">Belongs to the fluoride channel Fluc/FEX (TC 1.A.43) family.</text>
</comment>
<comment type="function">
    <text evidence="12">Fluoride-specific ion channel. Important for reducing fluoride concentration in the cell, thus reducing its toxicity.</text>
</comment>
<comment type="subcellular location">
    <subcellularLocation>
        <location evidence="1 12">Cell membrane</location>
        <topology evidence="1 12">Multi-pass membrane protein</topology>
    </subcellularLocation>
</comment>
<evidence type="ECO:0000256" key="12">
    <source>
        <dbReference type="HAMAP-Rule" id="MF_00454"/>
    </source>
</evidence>
<keyword evidence="12" id="KW-0813">Transport</keyword>
<keyword evidence="8 12" id="KW-0472">Membrane</keyword>
<keyword evidence="12" id="KW-0479">Metal-binding</keyword>
<evidence type="ECO:0000256" key="7">
    <source>
        <dbReference type="ARBA" id="ARBA00023065"/>
    </source>
</evidence>
<dbReference type="NCBIfam" id="TIGR00494">
    <property type="entry name" value="crcB"/>
    <property type="match status" value="1"/>
</dbReference>
<evidence type="ECO:0000256" key="6">
    <source>
        <dbReference type="ARBA" id="ARBA00023053"/>
    </source>
</evidence>
<dbReference type="PANTHER" id="PTHR28259:SF1">
    <property type="entry name" value="FLUORIDE EXPORT PROTEIN 1-RELATED"/>
    <property type="match status" value="1"/>
</dbReference>
<evidence type="ECO:0000256" key="1">
    <source>
        <dbReference type="ARBA" id="ARBA00004651"/>
    </source>
</evidence>
<keyword evidence="9 12" id="KW-0407">Ion channel</keyword>
<dbReference type="RefSeq" id="WP_182999334.1">
    <property type="nucleotide sequence ID" value="NZ_JABEQJ010000040.1"/>
</dbReference>
<evidence type="ECO:0000256" key="10">
    <source>
        <dbReference type="ARBA" id="ARBA00035120"/>
    </source>
</evidence>
<feature type="binding site" evidence="12">
    <location>
        <position position="83"/>
    </location>
    <ligand>
        <name>Na(+)</name>
        <dbReference type="ChEBI" id="CHEBI:29101"/>
        <note>structural</note>
    </ligand>
</feature>
<keyword evidence="3" id="KW-0997">Cell inner membrane</keyword>
<feature type="transmembrane region" description="Helical" evidence="12">
    <location>
        <begin position="6"/>
        <end position="25"/>
    </location>
</feature>
<evidence type="ECO:0000256" key="8">
    <source>
        <dbReference type="ARBA" id="ARBA00023136"/>
    </source>
</evidence>
<accession>A0A7W4IGJ8</accession>
<feature type="transmembrane region" description="Helical" evidence="12">
    <location>
        <begin position="105"/>
        <end position="126"/>
    </location>
</feature>
<dbReference type="PANTHER" id="PTHR28259">
    <property type="entry name" value="FLUORIDE EXPORT PROTEIN 1-RELATED"/>
    <property type="match status" value="1"/>
</dbReference>
<feature type="transmembrane region" description="Helical" evidence="12">
    <location>
        <begin position="71"/>
        <end position="93"/>
    </location>
</feature>
<keyword evidence="2 12" id="KW-1003">Cell membrane</keyword>
<keyword evidence="6 12" id="KW-0915">Sodium</keyword>
<feature type="binding site" evidence="12">
    <location>
        <position position="80"/>
    </location>
    <ligand>
        <name>Na(+)</name>
        <dbReference type="ChEBI" id="CHEBI:29101"/>
        <note>structural</note>
    </ligand>
</feature>
<dbReference type="GO" id="GO:0062054">
    <property type="term" value="F:fluoride channel activity"/>
    <property type="evidence" value="ECO:0007669"/>
    <property type="project" value="UniProtKB-UniRule"/>
</dbReference>
<dbReference type="GO" id="GO:0140114">
    <property type="term" value="P:cellular detoxification of fluoride"/>
    <property type="evidence" value="ECO:0007669"/>
    <property type="project" value="UniProtKB-UniRule"/>
</dbReference>
<evidence type="ECO:0000256" key="5">
    <source>
        <dbReference type="ARBA" id="ARBA00022989"/>
    </source>
</evidence>
<evidence type="ECO:0000256" key="9">
    <source>
        <dbReference type="ARBA" id="ARBA00023303"/>
    </source>
</evidence>
<keyword evidence="4 12" id="KW-0812">Transmembrane</keyword>
<proteinExistence type="inferred from homology"/>
<evidence type="ECO:0000256" key="11">
    <source>
        <dbReference type="ARBA" id="ARBA00035585"/>
    </source>
</evidence>
<reference evidence="13 14" key="1">
    <citation type="submission" date="2020-04" db="EMBL/GenBank/DDBJ databases">
        <title>Description of novel Gluconacetobacter.</title>
        <authorList>
            <person name="Sombolestani A."/>
        </authorList>
    </citation>
    <scope>NUCLEOTIDE SEQUENCE [LARGE SCALE GENOMIC DNA]</scope>
    <source>
        <strain evidence="13 14">LMG 19747</strain>
    </source>
</reference>
<evidence type="ECO:0000313" key="14">
    <source>
        <dbReference type="Proteomes" id="UP000589085"/>
    </source>
</evidence>
<gene>
    <name evidence="12 13" type="primary">crcB</name>
    <name evidence="12" type="synonym">fluC</name>
    <name evidence="13" type="ORF">HLH48_20565</name>
</gene>
<dbReference type="InterPro" id="IPR003691">
    <property type="entry name" value="FluC"/>
</dbReference>
<dbReference type="Proteomes" id="UP000589085">
    <property type="component" value="Unassembled WGS sequence"/>
</dbReference>